<evidence type="ECO:0000256" key="1">
    <source>
        <dbReference type="ARBA" id="ARBA00022741"/>
    </source>
</evidence>
<evidence type="ECO:0000256" key="3">
    <source>
        <dbReference type="PROSITE-ProRule" id="PRU00283"/>
    </source>
</evidence>
<dbReference type="OrthoDB" id="3176171at2759"/>
<dbReference type="GO" id="GO:0005524">
    <property type="term" value="F:ATP binding"/>
    <property type="evidence" value="ECO:0007669"/>
    <property type="project" value="UniProtKB-UniRule"/>
</dbReference>
<dbReference type="InterPro" id="IPR019821">
    <property type="entry name" value="Kinesin_motor_CS"/>
</dbReference>
<dbReference type="GO" id="GO:0008017">
    <property type="term" value="F:microtubule binding"/>
    <property type="evidence" value="ECO:0007669"/>
    <property type="project" value="InterPro"/>
</dbReference>
<dbReference type="PANTHER" id="PTHR24115">
    <property type="entry name" value="KINESIN-RELATED"/>
    <property type="match status" value="1"/>
</dbReference>
<sequence length="581" mass="63966">MDRFILENADRYESLVQRFEPQLPSEPKAEVAPAADMLVTARIRPLLPNEAGLPLALRPRGPSQPSVLDVHELRQRVRGLPTIKSYDFEVDRIFQTDCTTEDIYRDVVKPLVPWAYDGGIGTLFAYGQTGSGKTHTVSQLERLVAAELFSGTLGGHRDIRMTIVELFGNTALDLLNDRASVSVLQDSFGTTQLHGAVEHHITSAASMLALVETAASFRRTEATDKSSASSRSHAVCRIRLVNAARPSAEDGVLYLIDLAGSEAARDTAAHGPARIRETREINTSLSTLKDCIRGKAEANAAEASGQRKPHVPWRQSSLTKILKHVLDPAAYRPCKTVVIACVNPSLADVHPSRNTLRYAETLRVLLPRRPPVVDDPKAPVTWTNEMLTEWIKENSGSPPIDPAILAPTESGTQLLHLPVPDFEARCLDTPGVSLEQARAFRAKLWLMHIDSEAAQNGADDSGENDNGKPNSREPHSVVRALPWKQRIRSGMFVAWDPPSGHALERPGKNFAVVMGLARDSSNINSMIPDDDYWLCADVLLNSASKGYEVQMWQHVSIDVAQMSAEVIFEYDASSRLYYLVV</sequence>
<dbReference type="GO" id="GO:0003777">
    <property type="term" value="F:microtubule motor activity"/>
    <property type="evidence" value="ECO:0007669"/>
    <property type="project" value="InterPro"/>
</dbReference>
<evidence type="ECO:0000256" key="2">
    <source>
        <dbReference type="ARBA" id="ARBA00022840"/>
    </source>
</evidence>
<evidence type="ECO:0000256" key="4">
    <source>
        <dbReference type="RuleBase" id="RU000394"/>
    </source>
</evidence>
<dbReference type="EMBL" id="JAGMUV010000020">
    <property type="protein sequence ID" value="KAH7126164.1"/>
    <property type="molecule type" value="Genomic_DNA"/>
</dbReference>
<evidence type="ECO:0000313" key="7">
    <source>
        <dbReference type="EMBL" id="KAH7126164.1"/>
    </source>
</evidence>
<reference evidence="7" key="1">
    <citation type="journal article" date="2021" name="Nat. Commun.">
        <title>Genetic determinants of endophytism in the Arabidopsis root mycobiome.</title>
        <authorList>
            <person name="Mesny F."/>
            <person name="Miyauchi S."/>
            <person name="Thiergart T."/>
            <person name="Pickel B."/>
            <person name="Atanasova L."/>
            <person name="Karlsson M."/>
            <person name="Huettel B."/>
            <person name="Barry K.W."/>
            <person name="Haridas S."/>
            <person name="Chen C."/>
            <person name="Bauer D."/>
            <person name="Andreopoulos W."/>
            <person name="Pangilinan J."/>
            <person name="LaButti K."/>
            <person name="Riley R."/>
            <person name="Lipzen A."/>
            <person name="Clum A."/>
            <person name="Drula E."/>
            <person name="Henrissat B."/>
            <person name="Kohler A."/>
            <person name="Grigoriev I.V."/>
            <person name="Martin F.M."/>
            <person name="Hacquard S."/>
        </authorList>
    </citation>
    <scope>NUCLEOTIDE SEQUENCE</scope>
    <source>
        <strain evidence="7">MPI-CAGE-AT-0147</strain>
    </source>
</reference>
<dbReference type="PROSITE" id="PS00411">
    <property type="entry name" value="KINESIN_MOTOR_1"/>
    <property type="match status" value="1"/>
</dbReference>
<dbReference type="GO" id="GO:0005871">
    <property type="term" value="C:kinesin complex"/>
    <property type="evidence" value="ECO:0007669"/>
    <property type="project" value="TreeGrafter"/>
</dbReference>
<dbReference type="GO" id="GO:0005819">
    <property type="term" value="C:spindle"/>
    <property type="evidence" value="ECO:0007669"/>
    <property type="project" value="TreeGrafter"/>
</dbReference>
<dbReference type="PRINTS" id="PR00380">
    <property type="entry name" value="KINESINHEAVY"/>
</dbReference>
<comment type="similarity">
    <text evidence="3 4">Belongs to the TRAFAC class myosin-kinesin ATPase superfamily. Kinesin family.</text>
</comment>
<dbReference type="Gene3D" id="3.40.850.10">
    <property type="entry name" value="Kinesin motor domain"/>
    <property type="match status" value="1"/>
</dbReference>
<dbReference type="InterPro" id="IPR036961">
    <property type="entry name" value="Kinesin_motor_dom_sf"/>
</dbReference>
<comment type="caution">
    <text evidence="7">The sequence shown here is derived from an EMBL/GenBank/DDBJ whole genome shotgun (WGS) entry which is preliminary data.</text>
</comment>
<keyword evidence="1 3" id="KW-0547">Nucleotide-binding</keyword>
<dbReference type="InterPro" id="IPR027417">
    <property type="entry name" value="P-loop_NTPase"/>
</dbReference>
<evidence type="ECO:0000259" key="6">
    <source>
        <dbReference type="PROSITE" id="PS50067"/>
    </source>
</evidence>
<feature type="binding site" evidence="3">
    <location>
        <begin position="127"/>
        <end position="134"/>
    </location>
    <ligand>
        <name>ATP</name>
        <dbReference type="ChEBI" id="CHEBI:30616"/>
    </ligand>
</feature>
<name>A0A9P9DW64_9HYPO</name>
<keyword evidence="7" id="KW-0378">Hydrolase</keyword>
<feature type="region of interest" description="Disordered" evidence="5">
    <location>
        <begin position="455"/>
        <end position="476"/>
    </location>
</feature>
<dbReference type="SMART" id="SM00129">
    <property type="entry name" value="KISc"/>
    <property type="match status" value="1"/>
</dbReference>
<organism evidence="7 8">
    <name type="scientific">Dactylonectria macrodidyma</name>
    <dbReference type="NCBI Taxonomy" id="307937"/>
    <lineage>
        <taxon>Eukaryota</taxon>
        <taxon>Fungi</taxon>
        <taxon>Dikarya</taxon>
        <taxon>Ascomycota</taxon>
        <taxon>Pezizomycotina</taxon>
        <taxon>Sordariomycetes</taxon>
        <taxon>Hypocreomycetidae</taxon>
        <taxon>Hypocreales</taxon>
        <taxon>Nectriaceae</taxon>
        <taxon>Dactylonectria</taxon>
    </lineage>
</organism>
<dbReference type="SUPFAM" id="SSF52540">
    <property type="entry name" value="P-loop containing nucleoside triphosphate hydrolases"/>
    <property type="match status" value="1"/>
</dbReference>
<keyword evidence="3 4" id="KW-0505">Motor protein</keyword>
<keyword evidence="2 3" id="KW-0067">ATP-binding</keyword>
<dbReference type="InterPro" id="IPR001752">
    <property type="entry name" value="Kinesin_motor_dom"/>
</dbReference>
<dbReference type="PROSITE" id="PS50067">
    <property type="entry name" value="KINESIN_MOTOR_2"/>
    <property type="match status" value="1"/>
</dbReference>
<keyword evidence="4" id="KW-0493">Microtubule</keyword>
<gene>
    <name evidence="7" type="ORF">EDB81DRAFT_203986</name>
</gene>
<accession>A0A9P9DW64</accession>
<dbReference type="GO" id="GO:0005874">
    <property type="term" value="C:microtubule"/>
    <property type="evidence" value="ECO:0007669"/>
    <property type="project" value="UniProtKB-KW"/>
</dbReference>
<keyword evidence="8" id="KW-1185">Reference proteome</keyword>
<evidence type="ECO:0000256" key="5">
    <source>
        <dbReference type="SAM" id="MobiDB-lite"/>
    </source>
</evidence>
<dbReference type="GO" id="GO:0007018">
    <property type="term" value="P:microtubule-based movement"/>
    <property type="evidence" value="ECO:0007669"/>
    <property type="project" value="InterPro"/>
</dbReference>
<proteinExistence type="inferred from homology"/>
<feature type="domain" description="Kinesin motor" evidence="6">
    <location>
        <begin position="36"/>
        <end position="365"/>
    </location>
</feature>
<dbReference type="Proteomes" id="UP000738349">
    <property type="component" value="Unassembled WGS sequence"/>
</dbReference>
<evidence type="ECO:0000313" key="8">
    <source>
        <dbReference type="Proteomes" id="UP000738349"/>
    </source>
</evidence>
<dbReference type="PANTHER" id="PTHR24115:SF0">
    <property type="entry name" value="FI21273P1-RELATED"/>
    <property type="match status" value="1"/>
</dbReference>
<dbReference type="InterPro" id="IPR027640">
    <property type="entry name" value="Kinesin-like_fam"/>
</dbReference>
<dbReference type="AlphaFoldDB" id="A0A9P9DW64"/>
<dbReference type="GO" id="GO:0016887">
    <property type="term" value="F:ATP hydrolysis activity"/>
    <property type="evidence" value="ECO:0007669"/>
    <property type="project" value="TreeGrafter"/>
</dbReference>
<protein>
    <recommendedName>
        <fullName evidence="4">Kinesin-like protein</fullName>
    </recommendedName>
</protein>
<dbReference type="Pfam" id="PF00225">
    <property type="entry name" value="Kinesin"/>
    <property type="match status" value="1"/>
</dbReference>